<reference evidence="2 3" key="1">
    <citation type="submission" date="2024-09" db="EMBL/GenBank/DDBJ databases">
        <authorList>
            <person name="Sun Q."/>
            <person name="Mori K."/>
        </authorList>
    </citation>
    <scope>NUCLEOTIDE SEQUENCE [LARGE SCALE GENOMIC DNA]</scope>
    <source>
        <strain evidence="2 3">TBRC 1432</strain>
    </source>
</reference>
<dbReference type="InterPro" id="IPR036188">
    <property type="entry name" value="FAD/NAD-bd_sf"/>
</dbReference>
<comment type="caution">
    <text evidence="2">The sequence shown here is derived from an EMBL/GenBank/DDBJ whole genome shotgun (WGS) entry which is preliminary data.</text>
</comment>
<organism evidence="2 3">
    <name type="scientific">Kutzneria chonburiensis</name>
    <dbReference type="NCBI Taxonomy" id="1483604"/>
    <lineage>
        <taxon>Bacteria</taxon>
        <taxon>Bacillati</taxon>
        <taxon>Actinomycetota</taxon>
        <taxon>Actinomycetes</taxon>
        <taxon>Pseudonocardiales</taxon>
        <taxon>Pseudonocardiaceae</taxon>
        <taxon>Kutzneria</taxon>
    </lineage>
</organism>
<evidence type="ECO:0000313" key="3">
    <source>
        <dbReference type="Proteomes" id="UP001589810"/>
    </source>
</evidence>
<dbReference type="InterPro" id="IPR041654">
    <property type="entry name" value="StyA_sbd"/>
</dbReference>
<proteinExistence type="predicted"/>
<evidence type="ECO:0000313" key="2">
    <source>
        <dbReference type="EMBL" id="MFC0540887.1"/>
    </source>
</evidence>
<dbReference type="SUPFAM" id="SSF51905">
    <property type="entry name" value="FAD/NAD(P)-binding domain"/>
    <property type="match status" value="1"/>
</dbReference>
<dbReference type="GO" id="GO:0004497">
    <property type="term" value="F:monooxygenase activity"/>
    <property type="evidence" value="ECO:0007669"/>
    <property type="project" value="UniProtKB-KW"/>
</dbReference>
<dbReference type="EMBL" id="JBHLUD010000001">
    <property type="protein sequence ID" value="MFC0540887.1"/>
    <property type="molecule type" value="Genomic_DNA"/>
</dbReference>
<keyword evidence="2" id="KW-0503">Monooxygenase</keyword>
<accession>A0ABV6ML77</accession>
<dbReference type="Gene3D" id="3.30.9.40">
    <property type="match status" value="1"/>
</dbReference>
<gene>
    <name evidence="2" type="ORF">ACFFH7_05315</name>
</gene>
<keyword evidence="2" id="KW-0560">Oxidoreductase</keyword>
<protein>
    <submittedName>
        <fullName evidence="2">Styrene monooxygenase/indole monooxygenase family protein</fullName>
    </submittedName>
</protein>
<feature type="domain" description="Styrene monooxygenase StyA putative substrate binding" evidence="1">
    <location>
        <begin position="152"/>
        <end position="251"/>
    </location>
</feature>
<dbReference type="PRINTS" id="PR00420">
    <property type="entry name" value="RNGMNOXGNASE"/>
</dbReference>
<evidence type="ECO:0000259" key="1">
    <source>
        <dbReference type="Pfam" id="PF17885"/>
    </source>
</evidence>
<dbReference type="RefSeq" id="WP_273939729.1">
    <property type="nucleotide sequence ID" value="NZ_CP097263.1"/>
</dbReference>
<dbReference type="Gene3D" id="3.50.50.60">
    <property type="entry name" value="FAD/NAD(P)-binding domain"/>
    <property type="match status" value="2"/>
</dbReference>
<dbReference type="Proteomes" id="UP001589810">
    <property type="component" value="Unassembled WGS sequence"/>
</dbReference>
<sequence>MRHIVIVGAGQAGSLLALGLLGAGYRVTMISERTADQIRDGRILSNQCVFEPALRHERALGLNHWDGEVPPVIGIAFDAGMPGAADPFISWVSPLDQPAQSVDQRLKMSFWLTEFVARGGELRTEKATPERLSDYAREADLVLVAAGRGPQFDSVFPRDAARSPYSEPQRGITLHLVKHSGDFYQGVTFGLVPGVGEFFVLPVLTAGGPKMGLYFSGIPGGPMDVFDGVTDAGQHLELCREQLRRFFPWSAGAAEDTESGGPLEFLTGRITPVVRHGVGTLATGQHVLAMGDTAITNDPIAGQGANNAVHCARIYQQLIVEQGDRPFDAEFMTTCFDRYWDYARHSTRFNNDLLAPPPAHILETLQAAQEYPEVAHRFAHLFNDPTDYEPWLGDEQVARDYLKEVAARVGP</sequence>
<dbReference type="Pfam" id="PF17885">
    <property type="entry name" value="Smoa_sbd"/>
    <property type="match status" value="1"/>
</dbReference>
<name>A0ABV6ML77_9PSEU</name>
<keyword evidence="3" id="KW-1185">Reference proteome</keyword>